<accession>A0A5J4ZU23</accession>
<dbReference type="Proteomes" id="UP000325577">
    <property type="component" value="Linkage Group LG5"/>
</dbReference>
<sequence>MDSHEAVDWLRPTTGNFSHNATELCGFFIGYSSSTTSIDGSYVLRKFVEYSDDDFMPKIGHGDEGDGRRWNVIVGAVGEIVGDGGCEDWCRLRTASESPA</sequence>
<protein>
    <submittedName>
        <fullName evidence="1">Uncharacterized protein</fullName>
    </submittedName>
</protein>
<name>A0A5J4ZU23_9ASTE</name>
<gene>
    <name evidence="1" type="ORF">F0562_012074</name>
</gene>
<dbReference type="EMBL" id="CM018048">
    <property type="protein sequence ID" value="KAA8521364.1"/>
    <property type="molecule type" value="Genomic_DNA"/>
</dbReference>
<reference evidence="1 2" key="1">
    <citation type="submission" date="2019-09" db="EMBL/GenBank/DDBJ databases">
        <title>A chromosome-level genome assembly of the Chinese tupelo Nyssa sinensis.</title>
        <authorList>
            <person name="Yang X."/>
            <person name="Kang M."/>
            <person name="Yang Y."/>
            <person name="Xiong H."/>
            <person name="Wang M."/>
            <person name="Zhang Z."/>
            <person name="Wang Z."/>
            <person name="Wu H."/>
            <person name="Ma T."/>
            <person name="Liu J."/>
            <person name="Xi Z."/>
        </authorList>
    </citation>
    <scope>NUCLEOTIDE SEQUENCE [LARGE SCALE GENOMIC DNA]</scope>
    <source>
        <strain evidence="1">J267</strain>
        <tissue evidence="1">Leaf</tissue>
    </source>
</reference>
<evidence type="ECO:0000313" key="1">
    <source>
        <dbReference type="EMBL" id="KAA8521364.1"/>
    </source>
</evidence>
<dbReference type="AlphaFoldDB" id="A0A5J4ZU23"/>
<evidence type="ECO:0000313" key="2">
    <source>
        <dbReference type="Proteomes" id="UP000325577"/>
    </source>
</evidence>
<keyword evidence="2" id="KW-1185">Reference proteome</keyword>
<organism evidence="1 2">
    <name type="scientific">Nyssa sinensis</name>
    <dbReference type="NCBI Taxonomy" id="561372"/>
    <lineage>
        <taxon>Eukaryota</taxon>
        <taxon>Viridiplantae</taxon>
        <taxon>Streptophyta</taxon>
        <taxon>Embryophyta</taxon>
        <taxon>Tracheophyta</taxon>
        <taxon>Spermatophyta</taxon>
        <taxon>Magnoliopsida</taxon>
        <taxon>eudicotyledons</taxon>
        <taxon>Gunneridae</taxon>
        <taxon>Pentapetalae</taxon>
        <taxon>asterids</taxon>
        <taxon>Cornales</taxon>
        <taxon>Nyssaceae</taxon>
        <taxon>Nyssa</taxon>
    </lineage>
</organism>
<proteinExistence type="predicted"/>